<gene>
    <name evidence="1" type="ORF">IWW38_002553</name>
</gene>
<organism evidence="1 2">
    <name type="scientific">Coemansia aciculifera</name>
    <dbReference type="NCBI Taxonomy" id="417176"/>
    <lineage>
        <taxon>Eukaryota</taxon>
        <taxon>Fungi</taxon>
        <taxon>Fungi incertae sedis</taxon>
        <taxon>Zoopagomycota</taxon>
        <taxon>Kickxellomycotina</taxon>
        <taxon>Kickxellomycetes</taxon>
        <taxon>Kickxellales</taxon>
        <taxon>Kickxellaceae</taxon>
        <taxon>Coemansia</taxon>
    </lineage>
</organism>
<sequence length="51" mass="5687">MLDSSGVLETCVTNAQWKRLDAHETEAGVEAGKPREKVTDIDRMLSIIRSE</sequence>
<dbReference type="Proteomes" id="UP001139981">
    <property type="component" value="Unassembled WGS sequence"/>
</dbReference>
<dbReference type="EMBL" id="JANBVB010000400">
    <property type="protein sequence ID" value="KAJ2894524.1"/>
    <property type="molecule type" value="Genomic_DNA"/>
</dbReference>
<keyword evidence="2" id="KW-1185">Reference proteome</keyword>
<comment type="caution">
    <text evidence="1">The sequence shown here is derived from an EMBL/GenBank/DDBJ whole genome shotgun (WGS) entry which is preliminary data.</text>
</comment>
<reference evidence="1" key="1">
    <citation type="submission" date="2022-07" db="EMBL/GenBank/DDBJ databases">
        <title>Phylogenomic reconstructions and comparative analyses of Kickxellomycotina fungi.</title>
        <authorList>
            <person name="Reynolds N.K."/>
            <person name="Stajich J.E."/>
            <person name="Barry K."/>
            <person name="Grigoriev I.V."/>
            <person name="Crous P."/>
            <person name="Smith M.E."/>
        </authorList>
    </citation>
    <scope>NUCLEOTIDE SEQUENCE</scope>
    <source>
        <strain evidence="1">CBS 190363</strain>
    </source>
</reference>
<name>A0ACC1M383_9FUNG</name>
<evidence type="ECO:0000313" key="1">
    <source>
        <dbReference type="EMBL" id="KAJ2894524.1"/>
    </source>
</evidence>
<proteinExistence type="predicted"/>
<protein>
    <submittedName>
        <fullName evidence="1">Uncharacterized protein</fullName>
    </submittedName>
</protein>
<evidence type="ECO:0000313" key="2">
    <source>
        <dbReference type="Proteomes" id="UP001139981"/>
    </source>
</evidence>
<accession>A0ACC1M383</accession>